<reference evidence="5" key="1">
    <citation type="submission" date="2012-06" db="EMBL/GenBank/DDBJ databases">
        <title>The complete genome of Flexibacter litoralis DSM 6794.</title>
        <authorList>
            <person name="Lucas S."/>
            <person name="Copeland A."/>
            <person name="Lapidus A."/>
            <person name="Glavina del Rio T."/>
            <person name="Dalin E."/>
            <person name="Tice H."/>
            <person name="Bruce D."/>
            <person name="Goodwin L."/>
            <person name="Pitluck S."/>
            <person name="Peters L."/>
            <person name="Ovchinnikova G."/>
            <person name="Lu M."/>
            <person name="Kyrpides N."/>
            <person name="Mavromatis K."/>
            <person name="Ivanova N."/>
            <person name="Brettin T."/>
            <person name="Detter J.C."/>
            <person name="Han C."/>
            <person name="Larimer F."/>
            <person name="Land M."/>
            <person name="Hauser L."/>
            <person name="Markowitz V."/>
            <person name="Cheng J.-F."/>
            <person name="Hugenholtz P."/>
            <person name="Woyke T."/>
            <person name="Wu D."/>
            <person name="Spring S."/>
            <person name="Lang E."/>
            <person name="Kopitz M."/>
            <person name="Brambilla E."/>
            <person name="Klenk H.-P."/>
            <person name="Eisen J.A."/>
        </authorList>
    </citation>
    <scope>NUCLEOTIDE SEQUENCE [LARGE SCALE GENOMIC DNA]</scope>
    <source>
        <strain evidence="5">ATCC 23117 / DSM 6794 / NBRC 15988 / NCIMB 1366 / Sio-4</strain>
    </source>
</reference>
<keyword evidence="2" id="KW-0472">Membrane</keyword>
<evidence type="ECO:0000313" key="5">
    <source>
        <dbReference type="Proteomes" id="UP000006054"/>
    </source>
</evidence>
<dbReference type="SMART" id="SM00047">
    <property type="entry name" value="LYZ2"/>
    <property type="match status" value="1"/>
</dbReference>
<proteinExistence type="predicted"/>
<dbReference type="Proteomes" id="UP000006054">
    <property type="component" value="Chromosome"/>
</dbReference>
<dbReference type="eggNOG" id="COG1705">
    <property type="taxonomic scope" value="Bacteria"/>
</dbReference>
<evidence type="ECO:0000256" key="1">
    <source>
        <dbReference type="ARBA" id="ARBA00022801"/>
    </source>
</evidence>
<dbReference type="HOGENOM" id="CLU_064694_0_0_10"/>
<dbReference type="InterPro" id="IPR002901">
    <property type="entry name" value="MGlyc_endo_b_GlcNAc-like_dom"/>
</dbReference>
<dbReference type="InterPro" id="IPR051056">
    <property type="entry name" value="Glycosyl_Hydrolase_73"/>
</dbReference>
<organism evidence="4 5">
    <name type="scientific">Bernardetia litoralis (strain ATCC 23117 / DSM 6794 / NBRC 15988 / NCIMB 1366 / Fx l1 / Sio-4)</name>
    <name type="common">Flexibacter litoralis</name>
    <dbReference type="NCBI Taxonomy" id="880071"/>
    <lineage>
        <taxon>Bacteria</taxon>
        <taxon>Pseudomonadati</taxon>
        <taxon>Bacteroidota</taxon>
        <taxon>Cytophagia</taxon>
        <taxon>Cytophagales</taxon>
        <taxon>Bernardetiaceae</taxon>
        <taxon>Bernardetia</taxon>
    </lineage>
</organism>
<dbReference type="Gene3D" id="1.10.530.10">
    <property type="match status" value="1"/>
</dbReference>
<dbReference type="KEGG" id="fli:Fleli_1765"/>
<dbReference type="RefSeq" id="WP_014797617.1">
    <property type="nucleotide sequence ID" value="NC_018018.1"/>
</dbReference>
<gene>
    <name evidence="4" type="ordered locus">Fleli_1765</name>
</gene>
<protein>
    <submittedName>
        <fullName evidence="4">Muramidase (Flagellum-specific)</fullName>
    </submittedName>
</protein>
<feature type="transmembrane region" description="Helical" evidence="2">
    <location>
        <begin position="47"/>
        <end position="65"/>
    </location>
</feature>
<keyword evidence="2" id="KW-0812">Transmembrane</keyword>
<dbReference type="Pfam" id="PF01832">
    <property type="entry name" value="Glucosaminidase"/>
    <property type="match status" value="1"/>
</dbReference>
<dbReference type="STRING" id="880071.Fleli_1765"/>
<dbReference type="PANTHER" id="PTHR33308">
    <property type="entry name" value="PEPTIDOGLYCAN HYDROLASE FLGJ"/>
    <property type="match status" value="1"/>
</dbReference>
<keyword evidence="1" id="KW-0378">Hydrolase</keyword>
<dbReference type="EMBL" id="CP003345">
    <property type="protein sequence ID" value="AFM04164.1"/>
    <property type="molecule type" value="Genomic_DNA"/>
</dbReference>
<evidence type="ECO:0000313" key="4">
    <source>
        <dbReference type="EMBL" id="AFM04164.1"/>
    </source>
</evidence>
<name>I4AJM9_BERLS</name>
<sequence length="356" mass="41312">MMKQLIILDDAFQTLNEGRKLLSQPVFFEIPFWKRTVDFTINITDRWLMVIIAILVMIIGLQWWIPQNSNTTQIDNMLVQMPNKSSVIPTSMPASQPINDVLSYIMTHLEESQHETPQTHQEQRDNFLVQKQLLITKYMIENKASRLDKLPDDELLNLNKEITQLFIDLVLNNVNAQKHVYTYFTDNTDLNKIETSLMEQTKFHVPASIKLAQSALETAYGQRIVDNNYFGIKDKNRKSSLTTTTEYYTASEKQANKAIIMSSQQVVKNGKILYKCIVKDHFAEYHSPWDSFRSHSVFLSTNKRYSPLFTKGKNYEDWADKIGSTKYGGVGYATSPIYGEILKKIIKRYHLDLLDF</sequence>
<feature type="domain" description="Mannosyl-glycoprotein endo-beta-N-acetylglucosamidase-like" evidence="3">
    <location>
        <begin position="183"/>
        <end position="355"/>
    </location>
</feature>
<keyword evidence="5" id="KW-1185">Reference proteome</keyword>
<evidence type="ECO:0000256" key="2">
    <source>
        <dbReference type="SAM" id="Phobius"/>
    </source>
</evidence>
<evidence type="ECO:0000259" key="3">
    <source>
        <dbReference type="SMART" id="SM00047"/>
    </source>
</evidence>
<dbReference type="GO" id="GO:0004040">
    <property type="term" value="F:amidase activity"/>
    <property type="evidence" value="ECO:0007669"/>
    <property type="project" value="InterPro"/>
</dbReference>
<keyword evidence="2" id="KW-1133">Transmembrane helix</keyword>
<accession>I4AJM9</accession>
<dbReference type="PANTHER" id="PTHR33308:SF9">
    <property type="entry name" value="PEPTIDOGLYCAN HYDROLASE FLGJ"/>
    <property type="match status" value="1"/>
</dbReference>
<dbReference type="AlphaFoldDB" id="I4AJM9"/>